<dbReference type="EMBL" id="JAHQIW010000171">
    <property type="protein sequence ID" value="KAJ1346437.1"/>
    <property type="molecule type" value="Genomic_DNA"/>
</dbReference>
<feature type="region of interest" description="Disordered" evidence="1">
    <location>
        <begin position="1"/>
        <end position="99"/>
    </location>
</feature>
<dbReference type="Proteomes" id="UP001196413">
    <property type="component" value="Unassembled WGS sequence"/>
</dbReference>
<feature type="compositionally biased region" description="Polar residues" evidence="1">
    <location>
        <begin position="1"/>
        <end position="26"/>
    </location>
</feature>
<feature type="compositionally biased region" description="Low complexity" evidence="1">
    <location>
        <begin position="566"/>
        <end position="587"/>
    </location>
</feature>
<feature type="compositionally biased region" description="Basic and acidic residues" evidence="1">
    <location>
        <begin position="810"/>
        <end position="820"/>
    </location>
</feature>
<feature type="compositionally biased region" description="Polar residues" evidence="1">
    <location>
        <begin position="769"/>
        <end position="782"/>
    </location>
</feature>
<feature type="compositionally biased region" description="Low complexity" evidence="1">
    <location>
        <begin position="630"/>
        <end position="640"/>
    </location>
</feature>
<feature type="compositionally biased region" description="Pro residues" evidence="1">
    <location>
        <begin position="787"/>
        <end position="808"/>
    </location>
</feature>
<evidence type="ECO:0000313" key="3">
    <source>
        <dbReference type="EMBL" id="KAJ1346437.1"/>
    </source>
</evidence>
<evidence type="ECO:0000313" key="4">
    <source>
        <dbReference type="Proteomes" id="UP001196413"/>
    </source>
</evidence>
<evidence type="ECO:0000259" key="2">
    <source>
        <dbReference type="Pfam" id="PF15249"/>
    </source>
</evidence>
<feature type="domain" description="GLTSCR protein conserved" evidence="2">
    <location>
        <begin position="401"/>
        <end position="501"/>
    </location>
</feature>
<keyword evidence="4" id="KW-1185">Reference proteome</keyword>
<dbReference type="InterPro" id="IPR015671">
    <property type="entry name" value="GSCR1_dom"/>
</dbReference>
<feature type="region of interest" description="Disordered" evidence="1">
    <location>
        <begin position="566"/>
        <end position="868"/>
    </location>
</feature>
<name>A0AAD5QCH4_PARTN</name>
<feature type="compositionally biased region" description="Polar residues" evidence="1">
    <location>
        <begin position="39"/>
        <end position="57"/>
    </location>
</feature>
<feature type="compositionally biased region" description="Low complexity" evidence="1">
    <location>
        <begin position="27"/>
        <end position="38"/>
    </location>
</feature>
<feature type="compositionally biased region" description="Polar residues" evidence="1">
    <location>
        <begin position="604"/>
        <end position="613"/>
    </location>
</feature>
<comment type="caution">
    <text evidence="3">The sequence shown here is derived from an EMBL/GenBank/DDBJ whole genome shotgun (WGS) entry which is preliminary data.</text>
</comment>
<feature type="compositionally biased region" description="Low complexity" evidence="1">
    <location>
        <begin position="724"/>
        <end position="735"/>
    </location>
</feature>
<protein>
    <recommendedName>
        <fullName evidence="2">GLTSCR protein conserved domain-containing protein</fullName>
    </recommendedName>
</protein>
<organism evidence="3 4">
    <name type="scientific">Parelaphostrongylus tenuis</name>
    <name type="common">Meningeal worm</name>
    <dbReference type="NCBI Taxonomy" id="148309"/>
    <lineage>
        <taxon>Eukaryota</taxon>
        <taxon>Metazoa</taxon>
        <taxon>Ecdysozoa</taxon>
        <taxon>Nematoda</taxon>
        <taxon>Chromadorea</taxon>
        <taxon>Rhabditida</taxon>
        <taxon>Rhabditina</taxon>
        <taxon>Rhabditomorpha</taxon>
        <taxon>Strongyloidea</taxon>
        <taxon>Metastrongylidae</taxon>
        <taxon>Parelaphostrongylus</taxon>
    </lineage>
</organism>
<accession>A0AAD5QCH4</accession>
<feature type="compositionally biased region" description="Polar residues" evidence="1">
    <location>
        <begin position="76"/>
        <end position="99"/>
    </location>
</feature>
<feature type="compositionally biased region" description="Basic and acidic residues" evidence="1">
    <location>
        <begin position="830"/>
        <end position="848"/>
    </location>
</feature>
<feature type="compositionally biased region" description="Low complexity" evidence="1">
    <location>
        <begin position="677"/>
        <end position="689"/>
    </location>
</feature>
<dbReference type="AlphaFoldDB" id="A0AAD5QCH4"/>
<reference evidence="3" key="1">
    <citation type="submission" date="2021-06" db="EMBL/GenBank/DDBJ databases">
        <title>Parelaphostrongylus tenuis whole genome reference sequence.</title>
        <authorList>
            <person name="Garwood T.J."/>
            <person name="Larsen P.A."/>
            <person name="Fountain-Jones N.M."/>
            <person name="Garbe J.R."/>
            <person name="Macchietto M.G."/>
            <person name="Kania S.A."/>
            <person name="Gerhold R.W."/>
            <person name="Richards J.E."/>
            <person name="Wolf T.M."/>
        </authorList>
    </citation>
    <scope>NUCLEOTIDE SEQUENCE</scope>
    <source>
        <strain evidence="3">MNPRO001-30</strain>
        <tissue evidence="3">Meninges</tissue>
    </source>
</reference>
<dbReference type="Pfam" id="PF15249">
    <property type="entry name" value="GLTSCR1"/>
    <property type="match status" value="1"/>
</dbReference>
<dbReference type="PANTHER" id="PTHR48125">
    <property type="entry name" value="LP07818P1"/>
    <property type="match status" value="1"/>
</dbReference>
<dbReference type="PANTHER" id="PTHR48125:SF10">
    <property type="entry name" value="OS12G0136300 PROTEIN"/>
    <property type="match status" value="1"/>
</dbReference>
<sequence>MGVLYTQKTVPDTPIQQTVSAPSQHTSSSGNGNAAPGSLVQQILSAPTARQTPTPQHSRQRPIQPKTHNNGRKRASVNSHSGMTNKSSKVDPPSTNSNQTEVRFSMSALTRITEIGAEMAQLQEQQDKLGINNSQRLSELQAQRASILYEALSSQNVGETVLSQVKQVAAAAAPASQTTRSTARVRSGHSTRQTHFESAPESPQYQPQMYLASHNQYPSTSTAQFQDFSTGNANQGQIVHPQEPVTVRHQPQQRIYRTQNNTTTVYHTTSQLPPGTVYVQNVQQATQAQFASSQPTVGEVVRQQHQLRHVSGAQQVIVQQVATPQVVVAAGAQAVGGAQIRTQIVQHSPLPAQIVLAPAVPQTHQVVVVAHRSSPAQAAKRLEEKRASRLSRLRNYFDSLHETLSHPDTETPFTDLRDVLQRLLPYHAYGEPNFSDEHLEQFDSNYMRTTINLMEQRKRLEKRLRKVFYDEALHSTEVEERNLLLYLDGEYERRKLEEERELVKQGNVEAFVRDSPIVAALHDSTRETVEMTAQVASSSKTSSRSVMHQYEYHPFEEIPIPLSPYKSPSPFKSPTSSIRSLSPSKSPCAVAYSPRLRTRRASHSKNSSPSTSAVEPAHTRPSSKPRPTSESDSCSRSSSSKLDQQKEEIHRPIPPPLPNVAARRITPSRKLVDKNSSTHVSSSPSPSQPEKAEILASISTPGRLPAKKELLSRARQGVPAEMRSPPAHSSSTSTAMFVRNSVEDYESDGSASPELGVDDVVVPPPPTPSEQSIKPPTPQVNVLSPAKPAPPPSQKIPQRPAIPAPPLLPQKKEKLNKSPERTSLSVVIQEDVKPPPKREEEKPAERFRFKPQVPRPSPVSPFKSVTPKQECAVEHSNVGKDVNHGELKSLANKKDQVSVCDKPPPIRLKLKLDGKEVYIENNENNSKYVKVQHRPQQLGKSHVRKVENDASPQEVVAVTSNGIRVKLKFGLEPSTSSGSTVVSPQPPKIPRLKIRIGHDAPPLVIAPVRANHPSTTVNAQPVSVASLGTLISSSKPPQVLSAAAHVSTEPLSVEFSDDSDTEVERMRLATDEALRGMSNFTGLTRTNSSVLPWSTQEAP</sequence>
<feature type="compositionally biased region" description="Low complexity" evidence="1">
    <location>
        <begin position="170"/>
        <end position="182"/>
    </location>
</feature>
<feature type="region of interest" description="Disordered" evidence="1">
    <location>
        <begin position="170"/>
        <end position="204"/>
    </location>
</feature>
<evidence type="ECO:0000256" key="1">
    <source>
        <dbReference type="SAM" id="MobiDB-lite"/>
    </source>
</evidence>
<proteinExistence type="predicted"/>
<gene>
    <name evidence="3" type="ORF">KIN20_001215</name>
</gene>